<dbReference type="EMBL" id="CP000934">
    <property type="protein sequence ID" value="ACE84194.1"/>
    <property type="molecule type" value="Genomic_DNA"/>
</dbReference>
<dbReference type="STRING" id="498211.CJA_1034"/>
<evidence type="ECO:0000313" key="7">
    <source>
        <dbReference type="EMBL" id="ACE84194.1"/>
    </source>
</evidence>
<dbReference type="Proteomes" id="UP000001036">
    <property type="component" value="Chromosome"/>
</dbReference>
<sequence length="279" mass="32270">MVLDQRFTLPVLFSVVLHALILVLFFGDWGFFRTKEPEPVPPRYVTATLVDLQPKAKAAPPQPKEQNLDAKRFEDLKNLKNREEQKRKEAEAQVQRQKEQAAKEAAAKEEALKQQKLKDQQAKVAREKAEAERKKKLEEERRKAEAEQKRKREQEAQEEIRRQQAAYQKEEKHLSDTADDASVISYNELLARRVGENFSPPPSARLGMVSVFIIDMLPNGQVVGVALSRSSGNDAFDRAAEQAIRRVDRFVEIKDIPIDVFERNFRRFTFTFDPKDLRL</sequence>
<evidence type="ECO:0000313" key="8">
    <source>
        <dbReference type="Proteomes" id="UP000001036"/>
    </source>
</evidence>
<dbReference type="NCBIfam" id="TIGR01352">
    <property type="entry name" value="tonB_Cterm"/>
    <property type="match status" value="1"/>
</dbReference>
<name>B3PB62_CELJU</name>
<comment type="subcellular location">
    <subcellularLocation>
        <location evidence="1">Membrane</location>
        <topology evidence="1">Single-pass membrane protein</topology>
    </subcellularLocation>
</comment>
<dbReference type="GO" id="GO:0016020">
    <property type="term" value="C:membrane"/>
    <property type="evidence" value="ECO:0007669"/>
    <property type="project" value="UniProtKB-SubCell"/>
</dbReference>
<feature type="compositionally biased region" description="Basic and acidic residues" evidence="5">
    <location>
        <begin position="66"/>
        <end position="176"/>
    </location>
</feature>
<evidence type="ECO:0000256" key="3">
    <source>
        <dbReference type="ARBA" id="ARBA00022989"/>
    </source>
</evidence>
<dbReference type="KEGG" id="cja:CJA_1034"/>
<protein>
    <submittedName>
        <fullName evidence="7">Putative biopolymer transport protein TolA</fullName>
    </submittedName>
</protein>
<feature type="transmembrane region" description="Helical" evidence="6">
    <location>
        <begin position="7"/>
        <end position="32"/>
    </location>
</feature>
<evidence type="ECO:0000256" key="6">
    <source>
        <dbReference type="SAM" id="Phobius"/>
    </source>
</evidence>
<reference evidence="7 8" key="1">
    <citation type="journal article" date="2008" name="J. Bacteriol.">
        <title>Insights into plant cell wall degradation from the genome sequence of the soil bacterium Cellvibrio japonicus.</title>
        <authorList>
            <person name="Deboy R.T."/>
            <person name="Mongodin E.F."/>
            <person name="Fouts D.E."/>
            <person name="Tailford L.E."/>
            <person name="Khouri H."/>
            <person name="Emerson J.B."/>
            <person name="Mohamoud Y."/>
            <person name="Watkins K."/>
            <person name="Henrissat B."/>
            <person name="Gilbert H.J."/>
            <person name="Nelson K.E."/>
        </authorList>
    </citation>
    <scope>NUCLEOTIDE SEQUENCE [LARGE SCALE GENOMIC DNA]</scope>
    <source>
        <strain evidence="7 8">Ueda107</strain>
    </source>
</reference>
<dbReference type="InterPro" id="IPR006260">
    <property type="entry name" value="TonB/TolA_C"/>
</dbReference>
<proteinExistence type="predicted"/>
<evidence type="ECO:0000256" key="1">
    <source>
        <dbReference type="ARBA" id="ARBA00004167"/>
    </source>
</evidence>
<keyword evidence="4 6" id="KW-0472">Membrane</keyword>
<dbReference type="SUPFAM" id="SSF74653">
    <property type="entry name" value="TolA/TonB C-terminal domain"/>
    <property type="match status" value="1"/>
</dbReference>
<evidence type="ECO:0000256" key="5">
    <source>
        <dbReference type="SAM" id="MobiDB-lite"/>
    </source>
</evidence>
<feature type="region of interest" description="Disordered" evidence="5">
    <location>
        <begin position="55"/>
        <end position="177"/>
    </location>
</feature>
<dbReference type="Gene3D" id="3.30.1150.10">
    <property type="match status" value="1"/>
</dbReference>
<evidence type="ECO:0000256" key="2">
    <source>
        <dbReference type="ARBA" id="ARBA00022692"/>
    </source>
</evidence>
<dbReference type="OrthoDB" id="9779830at2"/>
<dbReference type="eggNOG" id="COG0810">
    <property type="taxonomic scope" value="Bacteria"/>
</dbReference>
<dbReference type="HOGENOM" id="CLU_038804_0_0_6"/>
<keyword evidence="3 6" id="KW-1133">Transmembrane helix</keyword>
<keyword evidence="8" id="KW-1185">Reference proteome</keyword>
<keyword evidence="2 6" id="KW-0812">Transmembrane</keyword>
<dbReference type="Pfam" id="PF13103">
    <property type="entry name" value="TonB_2"/>
    <property type="match status" value="1"/>
</dbReference>
<accession>B3PB62</accession>
<gene>
    <name evidence="7" type="ordered locus">CJA_1034</name>
</gene>
<dbReference type="RefSeq" id="WP_012486682.1">
    <property type="nucleotide sequence ID" value="NC_010995.1"/>
</dbReference>
<evidence type="ECO:0000256" key="4">
    <source>
        <dbReference type="ARBA" id="ARBA00023136"/>
    </source>
</evidence>
<dbReference type="AlphaFoldDB" id="B3PB62"/>
<organism evidence="7 8">
    <name type="scientific">Cellvibrio japonicus (strain Ueda107)</name>
    <name type="common">Pseudomonas fluorescens subsp. cellulosa</name>
    <dbReference type="NCBI Taxonomy" id="498211"/>
    <lineage>
        <taxon>Bacteria</taxon>
        <taxon>Pseudomonadati</taxon>
        <taxon>Pseudomonadota</taxon>
        <taxon>Gammaproteobacteria</taxon>
        <taxon>Cellvibrionales</taxon>
        <taxon>Cellvibrionaceae</taxon>
        <taxon>Cellvibrio</taxon>
    </lineage>
</organism>